<dbReference type="Proteomes" id="UP000694548">
    <property type="component" value="Chromosome sgr05"/>
</dbReference>
<keyword evidence="12" id="KW-1185">Reference proteome</keyword>
<reference evidence="11" key="4">
    <citation type="submission" date="2025-05" db="UniProtKB">
        <authorList>
            <consortium name="Ensembl"/>
        </authorList>
    </citation>
    <scope>IDENTIFICATION</scope>
</reference>
<dbReference type="GO" id="GO:0043269">
    <property type="term" value="P:regulation of monoatomic ion transport"/>
    <property type="evidence" value="ECO:0007669"/>
    <property type="project" value="InterPro"/>
</dbReference>
<proteinExistence type="inferred from homology"/>
<keyword evidence="3 8" id="KW-0813">Transport</keyword>
<dbReference type="EMBL" id="HADY01022600">
    <property type="protein sequence ID" value="SBP61085.1"/>
    <property type="molecule type" value="Transcribed_RNA"/>
</dbReference>
<dbReference type="OrthoDB" id="8961850at2759"/>
<feature type="region of interest" description="Disordered" evidence="9">
    <location>
        <begin position="100"/>
        <end position="119"/>
    </location>
</feature>
<evidence type="ECO:0000256" key="2">
    <source>
        <dbReference type="ARBA" id="ARBA00005948"/>
    </source>
</evidence>
<evidence type="ECO:0000313" key="11">
    <source>
        <dbReference type="Ensembl" id="ENSNFUP00015005873.1"/>
    </source>
</evidence>
<dbReference type="GO" id="GO:0006811">
    <property type="term" value="P:monoatomic ion transport"/>
    <property type="evidence" value="ECO:0007669"/>
    <property type="project" value="UniProtKB-KW"/>
</dbReference>
<dbReference type="PROSITE" id="PS01310">
    <property type="entry name" value="FXYD"/>
    <property type="match status" value="1"/>
</dbReference>
<evidence type="ECO:0000256" key="5">
    <source>
        <dbReference type="ARBA" id="ARBA00022989"/>
    </source>
</evidence>
<keyword evidence="7 8" id="KW-0472">Membrane</keyword>
<dbReference type="GeneID" id="107378659"/>
<dbReference type="KEGG" id="nfu:107378659"/>
<evidence type="ECO:0000256" key="9">
    <source>
        <dbReference type="SAM" id="MobiDB-lite"/>
    </source>
</evidence>
<dbReference type="OMA" id="FMMLRVS"/>
<dbReference type="CDD" id="cd20323">
    <property type="entry name" value="FXYD_FXYD5"/>
    <property type="match status" value="1"/>
</dbReference>
<evidence type="ECO:0000256" key="4">
    <source>
        <dbReference type="ARBA" id="ARBA00022692"/>
    </source>
</evidence>
<dbReference type="Bgee" id="ENSNFUG00015002947">
    <property type="expression patterns" value="Expressed in zone of skin and 3 other cell types or tissues"/>
</dbReference>
<evidence type="ECO:0000313" key="12">
    <source>
        <dbReference type="Proteomes" id="UP000694548"/>
    </source>
</evidence>
<reference evidence="10" key="2">
    <citation type="submission" date="2016-05" db="EMBL/GenBank/DDBJ databases">
        <authorList>
            <person name="Lavstsen T."/>
            <person name="Jespersen J.S."/>
        </authorList>
    </citation>
    <scope>NUCLEOTIDE SEQUENCE</scope>
    <source>
        <tissue evidence="10">Brain</tissue>
    </source>
</reference>
<evidence type="ECO:0000313" key="10">
    <source>
        <dbReference type="EMBL" id="SBP61085.1"/>
    </source>
</evidence>
<dbReference type="GO" id="GO:0017080">
    <property type="term" value="F:sodium channel regulator activity"/>
    <property type="evidence" value="ECO:0007669"/>
    <property type="project" value="TreeGrafter"/>
</dbReference>
<dbReference type="InterPro" id="IPR000272">
    <property type="entry name" value="Ion-transport_regulator_FXYD"/>
</dbReference>
<dbReference type="Gene3D" id="1.20.5.780">
    <property type="entry name" value="Single helix bin"/>
    <property type="match status" value="1"/>
</dbReference>
<comment type="subcellular location">
    <subcellularLocation>
        <location evidence="1">Membrane</location>
        <topology evidence="1">Single-pass membrane protein</topology>
    </subcellularLocation>
</comment>
<dbReference type="PANTHER" id="PTHR14132">
    <property type="entry name" value="SODIUM/POTASSIUM-TRANSPORTING ATPASE SUBUNIT GAMMA"/>
    <property type="match status" value="1"/>
</dbReference>
<name>A0A1A8B3N1_NOTFU</name>
<keyword evidence="5 8" id="KW-1133">Transmembrane helix</keyword>
<comment type="similarity">
    <text evidence="2 8">Belongs to the FXYD family.</text>
</comment>
<dbReference type="Ensembl" id="ENSNFUT00015006193.1">
    <property type="protein sequence ID" value="ENSNFUP00015005873.1"/>
    <property type="gene ID" value="ENSNFUG00015002947.1"/>
</dbReference>
<evidence type="ECO:0000256" key="3">
    <source>
        <dbReference type="ARBA" id="ARBA00022448"/>
    </source>
</evidence>
<protein>
    <recommendedName>
        <fullName evidence="8">FXYD domain-containing ion transport regulator</fullName>
    </recommendedName>
</protein>
<gene>
    <name evidence="10" type="primary">CU463790.1</name>
    <name evidence="11" type="synonym">fxyd5</name>
</gene>
<feature type="compositionally biased region" description="Polar residues" evidence="9">
    <location>
        <begin position="106"/>
        <end position="119"/>
    </location>
</feature>
<dbReference type="PANTHER" id="PTHR14132:SF23">
    <property type="entry name" value="FXYD DOMAIN-CONTAINING ION TRANSPORT REGULATOR"/>
    <property type="match status" value="1"/>
</dbReference>
<keyword evidence="6 8" id="KW-0406">Ion transport</keyword>
<dbReference type="GO" id="GO:0016020">
    <property type="term" value="C:membrane"/>
    <property type="evidence" value="ECO:0007669"/>
    <property type="project" value="UniProtKB-SubCell"/>
</dbReference>
<dbReference type="AlphaFoldDB" id="A0A1A8B3N1"/>
<dbReference type="InterPro" id="IPR047297">
    <property type="entry name" value="FXYD_motif"/>
</dbReference>
<evidence type="ECO:0000256" key="7">
    <source>
        <dbReference type="ARBA" id="ARBA00023136"/>
    </source>
</evidence>
<keyword evidence="4 8" id="KW-0812">Transmembrane</keyword>
<reference evidence="11" key="1">
    <citation type="submission" date="2014-08" db="EMBL/GenBank/DDBJ databases">
        <authorList>
            <person name="Senf B."/>
            <person name="Petzold A."/>
            <person name="Downie B.R."/>
            <person name="Koch P."/>
            <person name="Platzer M."/>
        </authorList>
    </citation>
    <scope>NUCLEOTIDE SEQUENCE [LARGE SCALE GENOMIC DNA]</scope>
    <source>
        <strain evidence="11">GRZ</strain>
    </source>
</reference>
<evidence type="ECO:0000256" key="8">
    <source>
        <dbReference type="RuleBase" id="RU364131"/>
    </source>
</evidence>
<reference evidence="10" key="3">
    <citation type="submission" date="2016-06" db="EMBL/GenBank/DDBJ databases">
        <title>The genome of a short-lived fish provides insights into sex chromosome evolution and the genetic control of aging.</title>
        <authorList>
            <person name="Reichwald K."/>
            <person name="Felder M."/>
            <person name="Petzold A."/>
            <person name="Koch P."/>
            <person name="Groth M."/>
            <person name="Platzer M."/>
        </authorList>
    </citation>
    <scope>NUCLEOTIDE SEQUENCE</scope>
    <source>
        <tissue evidence="10">Brain</tissue>
    </source>
</reference>
<evidence type="ECO:0000256" key="6">
    <source>
        <dbReference type="ARBA" id="ARBA00023065"/>
    </source>
</evidence>
<organism evidence="10">
    <name type="scientific">Nothobranchius furzeri</name>
    <name type="common">Turquoise killifish</name>
    <dbReference type="NCBI Taxonomy" id="105023"/>
    <lineage>
        <taxon>Eukaryota</taxon>
        <taxon>Metazoa</taxon>
        <taxon>Chordata</taxon>
        <taxon>Craniata</taxon>
        <taxon>Vertebrata</taxon>
        <taxon>Euteleostomi</taxon>
        <taxon>Actinopterygii</taxon>
        <taxon>Neopterygii</taxon>
        <taxon>Teleostei</taxon>
        <taxon>Neoteleostei</taxon>
        <taxon>Acanthomorphata</taxon>
        <taxon>Ovalentaria</taxon>
        <taxon>Atherinomorphae</taxon>
        <taxon>Cyprinodontiformes</taxon>
        <taxon>Nothobranchiidae</taxon>
        <taxon>Nothobranchius</taxon>
    </lineage>
</organism>
<accession>A0A1A8B3N1</accession>
<feature type="transmembrane region" description="Helical" evidence="8">
    <location>
        <begin position="163"/>
        <end position="185"/>
    </location>
</feature>
<dbReference type="Pfam" id="PF02038">
    <property type="entry name" value="ATP1G1_PLM_MAT8"/>
    <property type="match status" value="1"/>
</dbReference>
<dbReference type="GeneTree" id="ENSGT00530000068431"/>
<sequence>MGVAGLTVPPSTIESNLQRKSTTMMRLGMHPRKQAPCRMDPKIYFTSFIYFLFVIKASWAEDPSPAPNTPSAFTPAKVQTTTHNMQLATLTGKRVESNVTRDVDSSTKPLPTKQRPNQHITVSQASGSVTSAPKTKAIKDTSSVTWTSDGEDAFTYDYESLRIAGLIFAGVFFVLGILVLTCGNIRKMPKCHKKSSKSYRVVQG</sequence>
<evidence type="ECO:0000256" key="1">
    <source>
        <dbReference type="ARBA" id="ARBA00004167"/>
    </source>
</evidence>